<gene>
    <name evidence="6" type="ORF">KOW79_012680</name>
</gene>
<dbReference type="Proteomes" id="UP000824219">
    <property type="component" value="Linkage Group LG14"/>
</dbReference>
<evidence type="ECO:0000256" key="3">
    <source>
        <dbReference type="SAM" id="Phobius"/>
    </source>
</evidence>
<dbReference type="Gene3D" id="2.60.40.10">
    <property type="entry name" value="Immunoglobulins"/>
    <property type="match status" value="1"/>
</dbReference>
<dbReference type="EMBL" id="JAHKSW010000014">
    <property type="protein sequence ID" value="KAG7324664.1"/>
    <property type="molecule type" value="Genomic_DNA"/>
</dbReference>
<dbReference type="InterPro" id="IPR036179">
    <property type="entry name" value="Ig-like_dom_sf"/>
</dbReference>
<dbReference type="Pfam" id="PF07654">
    <property type="entry name" value="C1-set"/>
    <property type="match status" value="1"/>
</dbReference>
<dbReference type="AlphaFoldDB" id="A0A9D3SMG1"/>
<feature type="signal peptide" evidence="4">
    <location>
        <begin position="1"/>
        <end position="18"/>
    </location>
</feature>
<name>A0A9D3SMG1_9TELE</name>
<keyword evidence="7" id="KW-1185">Reference proteome</keyword>
<dbReference type="InterPro" id="IPR050208">
    <property type="entry name" value="MHC_class-I_related"/>
</dbReference>
<dbReference type="InterPro" id="IPR013783">
    <property type="entry name" value="Ig-like_fold"/>
</dbReference>
<dbReference type="SMART" id="SM00407">
    <property type="entry name" value="IGc1"/>
    <property type="match status" value="1"/>
</dbReference>
<accession>A0A9D3SMG1</accession>
<dbReference type="PROSITE" id="PS50835">
    <property type="entry name" value="IG_LIKE"/>
    <property type="match status" value="1"/>
</dbReference>
<keyword evidence="2" id="KW-0393">Immunoglobulin domain</keyword>
<feature type="transmembrane region" description="Helical" evidence="3">
    <location>
        <begin position="125"/>
        <end position="147"/>
    </location>
</feature>
<dbReference type="GO" id="GO:0009897">
    <property type="term" value="C:external side of plasma membrane"/>
    <property type="evidence" value="ECO:0007669"/>
    <property type="project" value="TreeGrafter"/>
</dbReference>
<dbReference type="InterPro" id="IPR003597">
    <property type="entry name" value="Ig_C1-set"/>
</dbReference>
<keyword evidence="3" id="KW-0812">Transmembrane</keyword>
<dbReference type="PROSITE" id="PS00290">
    <property type="entry name" value="IG_MHC"/>
    <property type="match status" value="1"/>
</dbReference>
<evidence type="ECO:0000313" key="7">
    <source>
        <dbReference type="Proteomes" id="UP000824219"/>
    </source>
</evidence>
<keyword evidence="4" id="KW-0732">Signal</keyword>
<dbReference type="InterPro" id="IPR007110">
    <property type="entry name" value="Ig-like_dom"/>
</dbReference>
<dbReference type="InterPro" id="IPR003006">
    <property type="entry name" value="Ig/MHC_CS"/>
</dbReference>
<proteinExistence type="predicted"/>
<keyword evidence="3" id="KW-0472">Membrane</keyword>
<keyword evidence="3" id="KW-1133">Transmembrane helix</keyword>
<comment type="caution">
    <text evidence="6">The sequence shown here is derived from an EMBL/GenBank/DDBJ whole genome shotgun (WGS) entry which is preliminary data.</text>
</comment>
<evidence type="ECO:0000256" key="1">
    <source>
        <dbReference type="ARBA" id="ARBA00023180"/>
    </source>
</evidence>
<organism evidence="6 7">
    <name type="scientific">Hemibagrus wyckioides</name>
    <dbReference type="NCBI Taxonomy" id="337641"/>
    <lineage>
        <taxon>Eukaryota</taxon>
        <taxon>Metazoa</taxon>
        <taxon>Chordata</taxon>
        <taxon>Craniata</taxon>
        <taxon>Vertebrata</taxon>
        <taxon>Euteleostomi</taxon>
        <taxon>Actinopterygii</taxon>
        <taxon>Neopterygii</taxon>
        <taxon>Teleostei</taxon>
        <taxon>Ostariophysi</taxon>
        <taxon>Siluriformes</taxon>
        <taxon>Bagridae</taxon>
        <taxon>Hemibagrus</taxon>
    </lineage>
</organism>
<evidence type="ECO:0000313" key="6">
    <source>
        <dbReference type="EMBL" id="KAG7324664.1"/>
    </source>
</evidence>
<sequence length="230" mass="25214">MAVVCAFVTLGVLAPALGGPPEVHLLTKKSVTSSKQLILTCLATGFYPPDVQIQLRKSRTSLPEHLVTSSGVRPNGDGTYQLRKSVEILENELTLYNCYVTHSALDYPLILAKDCKDCQISLREIIGVLISLLLLLLVVAGVIYILYFKGIFLLRHTATNVPRTENGNVAYIPAPVVRSVCRVTICCLRSLSVYAAILSTISCDCIICTCLQSYNATRVYLSVVHRLRLS</sequence>
<dbReference type="PANTHER" id="PTHR16675:SF193">
    <property type="entry name" value="LOC571647 PROTEIN-RELATED"/>
    <property type="match status" value="1"/>
</dbReference>
<reference evidence="6 7" key="1">
    <citation type="submission" date="2021-06" db="EMBL/GenBank/DDBJ databases">
        <title>Chromosome-level genome assembly of the red-tail catfish (Hemibagrus wyckioides).</title>
        <authorList>
            <person name="Shao F."/>
        </authorList>
    </citation>
    <scope>NUCLEOTIDE SEQUENCE [LARGE SCALE GENOMIC DNA]</scope>
    <source>
        <strain evidence="6">EC202008001</strain>
        <tissue evidence="6">Blood</tissue>
    </source>
</reference>
<evidence type="ECO:0000256" key="2">
    <source>
        <dbReference type="ARBA" id="ARBA00023319"/>
    </source>
</evidence>
<dbReference type="GO" id="GO:0006955">
    <property type="term" value="P:immune response"/>
    <property type="evidence" value="ECO:0007669"/>
    <property type="project" value="TreeGrafter"/>
</dbReference>
<feature type="chain" id="PRO_5039137730" description="Ig-like domain-containing protein" evidence="4">
    <location>
        <begin position="19"/>
        <end position="230"/>
    </location>
</feature>
<evidence type="ECO:0000259" key="5">
    <source>
        <dbReference type="PROSITE" id="PS50835"/>
    </source>
</evidence>
<feature type="domain" description="Ig-like" evidence="5">
    <location>
        <begin position="21"/>
        <end position="103"/>
    </location>
</feature>
<dbReference type="OrthoDB" id="8936120at2759"/>
<dbReference type="GO" id="GO:0005615">
    <property type="term" value="C:extracellular space"/>
    <property type="evidence" value="ECO:0007669"/>
    <property type="project" value="TreeGrafter"/>
</dbReference>
<protein>
    <recommendedName>
        <fullName evidence="5">Ig-like domain-containing protein</fullName>
    </recommendedName>
</protein>
<dbReference type="PANTHER" id="PTHR16675">
    <property type="entry name" value="MHC CLASS I-RELATED"/>
    <property type="match status" value="1"/>
</dbReference>
<evidence type="ECO:0000256" key="4">
    <source>
        <dbReference type="SAM" id="SignalP"/>
    </source>
</evidence>
<dbReference type="SUPFAM" id="SSF48726">
    <property type="entry name" value="Immunoglobulin"/>
    <property type="match status" value="1"/>
</dbReference>
<keyword evidence="1" id="KW-0325">Glycoprotein</keyword>